<keyword evidence="1" id="KW-0418">Kinase</keyword>
<dbReference type="InterPro" id="IPR050267">
    <property type="entry name" value="Anti-sigma-factor_SerPK"/>
</dbReference>
<dbReference type="GO" id="GO:0004674">
    <property type="term" value="F:protein serine/threonine kinase activity"/>
    <property type="evidence" value="ECO:0007669"/>
    <property type="project" value="UniProtKB-KW"/>
</dbReference>
<dbReference type="SUPFAM" id="SSF55874">
    <property type="entry name" value="ATPase domain of HSP90 chaperone/DNA topoisomerase II/histidine kinase"/>
    <property type="match status" value="1"/>
</dbReference>
<keyword evidence="1" id="KW-0808">Transferase</keyword>
<reference evidence="3 4" key="1">
    <citation type="submission" date="2019-09" db="EMBL/GenBank/DDBJ databases">
        <authorList>
            <person name="Leyn A S."/>
        </authorList>
    </citation>
    <scope>NUCLEOTIDE SEQUENCE [LARGE SCALE GENOMIC DNA]</scope>
    <source>
        <strain evidence="3">AA231_1</strain>
    </source>
</reference>
<feature type="domain" description="Histidine kinase/HSP90-like ATPase" evidence="2">
    <location>
        <begin position="22"/>
        <end position="129"/>
    </location>
</feature>
<proteinExistence type="predicted"/>
<dbReference type="EMBL" id="CABVGP010000001">
    <property type="protein sequence ID" value="VVJ16313.1"/>
    <property type="molecule type" value="Genomic_DNA"/>
</dbReference>
<sequence length="142" mass="15187">MTGHPAGGDPARFDLRGTGSADLARVRRWAARQLGDLDEPHREDVLLVLNEIVQNAYEHAGGARRLELTRHAGPCEVTIGVEDGSPTPPRLRASAGTGFGGRGLYLVDRLTTAWGSHDDLPSAGKTVWATVSCALAHQEPCR</sequence>
<dbReference type="PANTHER" id="PTHR35526:SF3">
    <property type="entry name" value="ANTI-SIGMA-F FACTOR RSBW"/>
    <property type="match status" value="1"/>
</dbReference>
<dbReference type="InterPro" id="IPR003594">
    <property type="entry name" value="HATPase_dom"/>
</dbReference>
<keyword evidence="4" id="KW-1185">Reference proteome</keyword>
<protein>
    <submittedName>
        <fullName evidence="3">Magnesium or manganese-dependent protein phosphatase</fullName>
    </submittedName>
</protein>
<gene>
    <name evidence="3" type="ORF">AA23TX_01334</name>
</gene>
<dbReference type="RefSeq" id="WP_155541670.1">
    <property type="nucleotide sequence ID" value="NZ_CABVGP010000001.1"/>
</dbReference>
<dbReference type="Proteomes" id="UP000399805">
    <property type="component" value="Unassembled WGS sequence"/>
</dbReference>
<dbReference type="CDD" id="cd16936">
    <property type="entry name" value="HATPase_RsbW-like"/>
    <property type="match status" value="1"/>
</dbReference>
<name>A0A6I8LGU1_9PSEU</name>
<dbReference type="Pfam" id="PF13581">
    <property type="entry name" value="HATPase_c_2"/>
    <property type="match status" value="1"/>
</dbReference>
<evidence type="ECO:0000259" key="2">
    <source>
        <dbReference type="Pfam" id="PF13581"/>
    </source>
</evidence>
<evidence type="ECO:0000313" key="4">
    <source>
        <dbReference type="Proteomes" id="UP000399805"/>
    </source>
</evidence>
<dbReference type="AlphaFoldDB" id="A0A6I8LGU1"/>
<evidence type="ECO:0000313" key="3">
    <source>
        <dbReference type="EMBL" id="VVJ16313.1"/>
    </source>
</evidence>
<dbReference type="InterPro" id="IPR036890">
    <property type="entry name" value="HATPase_C_sf"/>
</dbReference>
<accession>A0A6I8LGU1</accession>
<dbReference type="PANTHER" id="PTHR35526">
    <property type="entry name" value="ANTI-SIGMA-F FACTOR RSBW-RELATED"/>
    <property type="match status" value="1"/>
</dbReference>
<keyword evidence="1" id="KW-0723">Serine/threonine-protein kinase</keyword>
<evidence type="ECO:0000256" key="1">
    <source>
        <dbReference type="ARBA" id="ARBA00022527"/>
    </source>
</evidence>
<organism evidence="3 4">
    <name type="scientific">Amycolatopsis camponoti</name>
    <dbReference type="NCBI Taxonomy" id="2606593"/>
    <lineage>
        <taxon>Bacteria</taxon>
        <taxon>Bacillati</taxon>
        <taxon>Actinomycetota</taxon>
        <taxon>Actinomycetes</taxon>
        <taxon>Pseudonocardiales</taxon>
        <taxon>Pseudonocardiaceae</taxon>
        <taxon>Amycolatopsis</taxon>
    </lineage>
</organism>
<dbReference type="Gene3D" id="3.30.565.10">
    <property type="entry name" value="Histidine kinase-like ATPase, C-terminal domain"/>
    <property type="match status" value="1"/>
</dbReference>